<dbReference type="SMART" id="SM01367">
    <property type="entry name" value="DUF3452"/>
    <property type="match status" value="1"/>
</dbReference>
<dbReference type="GO" id="GO:0000785">
    <property type="term" value="C:chromatin"/>
    <property type="evidence" value="ECO:0007669"/>
    <property type="project" value="TreeGrafter"/>
</dbReference>
<dbReference type="PANTHER" id="PTHR13742">
    <property type="entry name" value="RETINOBLASTOMA-ASSOCIATED PROTEIN RB -RELATED"/>
    <property type="match status" value="1"/>
</dbReference>
<evidence type="ECO:0000256" key="1">
    <source>
        <dbReference type="SAM" id="MobiDB-lite"/>
    </source>
</evidence>
<dbReference type="GO" id="GO:0048667">
    <property type="term" value="P:cell morphogenesis involved in neuron differentiation"/>
    <property type="evidence" value="ECO:0007669"/>
    <property type="project" value="TreeGrafter"/>
</dbReference>
<feature type="compositionally biased region" description="Basic and acidic residues" evidence="1">
    <location>
        <begin position="26"/>
        <end position="35"/>
    </location>
</feature>
<dbReference type="PANTHER" id="PTHR13742:SF36">
    <property type="entry name" value="RETINOBLASTOMA-ASSOCIATED PROTEIN"/>
    <property type="match status" value="1"/>
</dbReference>
<dbReference type="GO" id="GO:0035189">
    <property type="term" value="C:Rb-E2F complex"/>
    <property type="evidence" value="ECO:0007669"/>
    <property type="project" value="TreeGrafter"/>
</dbReference>
<dbReference type="Gene3D" id="6.10.140.1380">
    <property type="match status" value="1"/>
</dbReference>
<reference evidence="3" key="1">
    <citation type="thesis" date="2021" institute="BYU ScholarsArchive" country="Provo, UT, USA">
        <title>Applications of and Algorithms for Genome Assembly and Genomic Analyses with an Emphasis on Marine Teleosts.</title>
        <authorList>
            <person name="Pickett B.D."/>
        </authorList>
    </citation>
    <scope>NUCLEOTIDE SEQUENCE</scope>
    <source>
        <strain evidence="3">HI-2016</strain>
    </source>
</reference>
<keyword evidence="4" id="KW-1185">Reference proteome</keyword>
<dbReference type="InterPro" id="IPR028309">
    <property type="entry name" value="RB_fam"/>
</dbReference>
<evidence type="ECO:0000259" key="2">
    <source>
        <dbReference type="SMART" id="SM01367"/>
    </source>
</evidence>
<dbReference type="Gene3D" id="1.10.472.140">
    <property type="match status" value="1"/>
</dbReference>
<accession>A0A8T2MXB1</accession>
<dbReference type="EMBL" id="JAFBMS010000224">
    <property type="protein sequence ID" value="KAG9332979.1"/>
    <property type="molecule type" value="Genomic_DNA"/>
</dbReference>
<dbReference type="Pfam" id="PF11934">
    <property type="entry name" value="DUF3452"/>
    <property type="match status" value="1"/>
</dbReference>
<dbReference type="GO" id="GO:0031175">
    <property type="term" value="P:neuron projection development"/>
    <property type="evidence" value="ECO:0007669"/>
    <property type="project" value="TreeGrafter"/>
</dbReference>
<dbReference type="InterPro" id="IPR024599">
    <property type="entry name" value="RB_N"/>
</dbReference>
<dbReference type="OrthoDB" id="844594at2759"/>
<evidence type="ECO:0000313" key="4">
    <source>
        <dbReference type="Proteomes" id="UP000824540"/>
    </source>
</evidence>
<feature type="region of interest" description="Disordered" evidence="1">
    <location>
        <begin position="1"/>
        <end position="35"/>
    </location>
</feature>
<feature type="domain" description="Retinoblastoma-associated protein N-terminal" evidence="2">
    <location>
        <begin position="88"/>
        <end position="262"/>
    </location>
</feature>
<protein>
    <recommendedName>
        <fullName evidence="2">Retinoblastoma-associated protein N-terminal domain-containing protein</fullName>
    </recommendedName>
</protein>
<dbReference type="GO" id="GO:0006357">
    <property type="term" value="P:regulation of transcription by RNA polymerase II"/>
    <property type="evidence" value="ECO:0007669"/>
    <property type="project" value="InterPro"/>
</dbReference>
<dbReference type="AlphaFoldDB" id="A0A8T2MXB1"/>
<dbReference type="GO" id="GO:0000977">
    <property type="term" value="F:RNA polymerase II transcription regulatory region sequence-specific DNA binding"/>
    <property type="evidence" value="ECO:0007669"/>
    <property type="project" value="TreeGrafter"/>
</dbReference>
<evidence type="ECO:0000313" key="3">
    <source>
        <dbReference type="EMBL" id="KAG9332979.1"/>
    </source>
</evidence>
<proteinExistence type="predicted"/>
<comment type="caution">
    <text evidence="3">The sequence shown here is derived from an EMBL/GenBank/DDBJ whole genome shotgun (WGS) entry which is preliminary data.</text>
</comment>
<organism evidence="3 4">
    <name type="scientific">Albula glossodonta</name>
    <name type="common">roundjaw bonefish</name>
    <dbReference type="NCBI Taxonomy" id="121402"/>
    <lineage>
        <taxon>Eukaryota</taxon>
        <taxon>Metazoa</taxon>
        <taxon>Chordata</taxon>
        <taxon>Craniata</taxon>
        <taxon>Vertebrata</taxon>
        <taxon>Euteleostomi</taxon>
        <taxon>Actinopterygii</taxon>
        <taxon>Neopterygii</taxon>
        <taxon>Teleostei</taxon>
        <taxon>Albuliformes</taxon>
        <taxon>Albulidae</taxon>
        <taxon>Albula</taxon>
    </lineage>
</organism>
<gene>
    <name evidence="3" type="ORF">JZ751_013934</name>
</gene>
<dbReference type="GO" id="GO:2000134">
    <property type="term" value="P:negative regulation of G1/S transition of mitotic cell cycle"/>
    <property type="evidence" value="ECO:0007669"/>
    <property type="project" value="TreeGrafter"/>
</dbReference>
<name>A0A8T2MXB1_9TELE</name>
<dbReference type="Proteomes" id="UP000824540">
    <property type="component" value="Unassembled WGS sequence"/>
</dbReference>
<sequence>MPPKKRSTGTPLNKEIKQNNKVVSPAKEENSELSIDRHKDKDAEFVTLSEKLKVTDAVCDRAWAVWDSVRASVDIIQDTNPKHWGACLFIAATDLEVTTFSFTEVLKAHPISGQQSVLHMVCACPAPHPAVPKAQTYEEERIMMSQDMQVFSSLTCTYTERLLLSINSVKQFFNLLKMMDTNMDTISTKVNAAMTRLEKKFQVTRALFQRFEKEKDVADSKQIIRGCWTLFLLAKGRVLQMEDDLVISFQLLMCVLEFYIRRSPPALLQQPYSKPRPKALMPLPHCCNSPTMSPAPKRHRQTLTGLLLPLSVLRTKNRSQLTGTVRSVNPEQRSGPRAWSWTAMGSTALSAAVQPLKQVLQLRKTQG</sequence>